<feature type="transmembrane region" description="Helical" evidence="3">
    <location>
        <begin position="79"/>
        <end position="99"/>
    </location>
</feature>
<evidence type="ECO:0000313" key="5">
    <source>
        <dbReference type="Proteomes" id="UP001642484"/>
    </source>
</evidence>
<sequence length="212" mass="23736">MMPDGDEKDSDVRMWSPDTDRAELRLDRKSTIEELQDKLQFALTELDETKGALDAAQKRVSELESNAPEPKSVDVRIELAKSILAFLLVLAAEITYFVMMLQESALFGEQDCSGVALVARRSCEVCGSGTLLMPVGGDYEKSWSDLARSIFYLFVLLWSFQGVGIICDEFMAAIEKITSGKRTKWVTNRAGQKVKIRITIWNETLANLSLMP</sequence>
<dbReference type="EMBL" id="CAXAMN010025896">
    <property type="protein sequence ID" value="CAK9098970.1"/>
    <property type="molecule type" value="Genomic_DNA"/>
</dbReference>
<keyword evidence="1" id="KW-0813">Transport</keyword>
<accession>A0ABP0REG4</accession>
<evidence type="ECO:0000256" key="1">
    <source>
        <dbReference type="ARBA" id="ARBA00023065"/>
    </source>
</evidence>
<feature type="coiled-coil region" evidence="2">
    <location>
        <begin position="32"/>
        <end position="66"/>
    </location>
</feature>
<keyword evidence="3" id="KW-0472">Membrane</keyword>
<proteinExistence type="predicted"/>
<evidence type="ECO:0000256" key="2">
    <source>
        <dbReference type="SAM" id="Coils"/>
    </source>
</evidence>
<dbReference type="PANTHER" id="PTHR11878">
    <property type="entry name" value="SODIUM/CALCIUM EXCHANGER"/>
    <property type="match status" value="1"/>
</dbReference>
<reference evidence="4 5" key="1">
    <citation type="submission" date="2024-02" db="EMBL/GenBank/DDBJ databases">
        <authorList>
            <person name="Chen Y."/>
            <person name="Shah S."/>
            <person name="Dougan E. K."/>
            <person name="Thang M."/>
            <person name="Chan C."/>
        </authorList>
    </citation>
    <scope>NUCLEOTIDE SEQUENCE [LARGE SCALE GENOMIC DNA]</scope>
</reference>
<dbReference type="PANTHER" id="PTHR11878:SF65">
    <property type="entry name" value="NA_CA-EXCHANGE PROTEIN, ISOFORM G"/>
    <property type="match status" value="1"/>
</dbReference>
<organism evidence="4 5">
    <name type="scientific">Durusdinium trenchii</name>
    <dbReference type="NCBI Taxonomy" id="1381693"/>
    <lineage>
        <taxon>Eukaryota</taxon>
        <taxon>Sar</taxon>
        <taxon>Alveolata</taxon>
        <taxon>Dinophyceae</taxon>
        <taxon>Suessiales</taxon>
        <taxon>Symbiodiniaceae</taxon>
        <taxon>Durusdinium</taxon>
    </lineage>
</organism>
<name>A0ABP0REG4_9DINO</name>
<evidence type="ECO:0000313" key="4">
    <source>
        <dbReference type="EMBL" id="CAK9098970.1"/>
    </source>
</evidence>
<feature type="transmembrane region" description="Helical" evidence="3">
    <location>
        <begin position="150"/>
        <end position="174"/>
    </location>
</feature>
<dbReference type="Proteomes" id="UP001642484">
    <property type="component" value="Unassembled WGS sequence"/>
</dbReference>
<keyword evidence="3" id="KW-1133">Transmembrane helix</keyword>
<keyword evidence="3" id="KW-0812">Transmembrane</keyword>
<dbReference type="InterPro" id="IPR051171">
    <property type="entry name" value="CaCA"/>
</dbReference>
<keyword evidence="1" id="KW-0406">Ion transport</keyword>
<protein>
    <submittedName>
        <fullName evidence="4">Uncharacterized protein</fullName>
    </submittedName>
</protein>
<keyword evidence="2" id="KW-0175">Coiled coil</keyword>
<gene>
    <name evidence="4" type="ORF">CCMP2556_LOCUS46842</name>
</gene>
<comment type="caution">
    <text evidence="4">The sequence shown here is derived from an EMBL/GenBank/DDBJ whole genome shotgun (WGS) entry which is preliminary data.</text>
</comment>
<keyword evidence="5" id="KW-1185">Reference proteome</keyword>
<evidence type="ECO:0000256" key="3">
    <source>
        <dbReference type="SAM" id="Phobius"/>
    </source>
</evidence>